<evidence type="ECO:0000256" key="1">
    <source>
        <dbReference type="SAM" id="SignalP"/>
    </source>
</evidence>
<keyword evidence="3" id="KW-1185">Reference proteome</keyword>
<evidence type="ECO:0000313" key="3">
    <source>
        <dbReference type="Proteomes" id="UP000218334"/>
    </source>
</evidence>
<evidence type="ECO:0000313" key="2">
    <source>
        <dbReference type="EMBL" id="PBK61159.1"/>
    </source>
</evidence>
<gene>
    <name evidence="2" type="ORF">ARMSODRAFT_670995</name>
</gene>
<organism evidence="2 3">
    <name type="scientific">Armillaria solidipes</name>
    <dbReference type="NCBI Taxonomy" id="1076256"/>
    <lineage>
        <taxon>Eukaryota</taxon>
        <taxon>Fungi</taxon>
        <taxon>Dikarya</taxon>
        <taxon>Basidiomycota</taxon>
        <taxon>Agaricomycotina</taxon>
        <taxon>Agaricomycetes</taxon>
        <taxon>Agaricomycetidae</taxon>
        <taxon>Agaricales</taxon>
        <taxon>Marasmiineae</taxon>
        <taxon>Physalacriaceae</taxon>
        <taxon>Armillaria</taxon>
    </lineage>
</organism>
<feature type="signal peptide" evidence="1">
    <location>
        <begin position="1"/>
        <end position="23"/>
    </location>
</feature>
<keyword evidence="1" id="KW-0732">Signal</keyword>
<accession>A0A2H3AQT9</accession>
<name>A0A2H3AQT9_9AGAR</name>
<sequence length="92" mass="10639">MYRIISSSYLLLVPAFYVTFVTGRQQPLEPLAGRGNPDLYFASDTRSHRERAFFTICNSRASQGPEVRVLEYSSTKQGLLLDFACEYTYDWR</sequence>
<reference evidence="3" key="1">
    <citation type="journal article" date="2017" name="Nat. Ecol. Evol.">
        <title>Genome expansion and lineage-specific genetic innovations in the forest pathogenic fungi Armillaria.</title>
        <authorList>
            <person name="Sipos G."/>
            <person name="Prasanna A.N."/>
            <person name="Walter M.C."/>
            <person name="O'Connor E."/>
            <person name="Balint B."/>
            <person name="Krizsan K."/>
            <person name="Kiss B."/>
            <person name="Hess J."/>
            <person name="Varga T."/>
            <person name="Slot J."/>
            <person name="Riley R."/>
            <person name="Boka B."/>
            <person name="Rigling D."/>
            <person name="Barry K."/>
            <person name="Lee J."/>
            <person name="Mihaltcheva S."/>
            <person name="LaButti K."/>
            <person name="Lipzen A."/>
            <person name="Waldron R."/>
            <person name="Moloney N.M."/>
            <person name="Sperisen C."/>
            <person name="Kredics L."/>
            <person name="Vagvoelgyi C."/>
            <person name="Patrignani A."/>
            <person name="Fitzpatrick D."/>
            <person name="Nagy I."/>
            <person name="Doyle S."/>
            <person name="Anderson J.B."/>
            <person name="Grigoriev I.V."/>
            <person name="Gueldener U."/>
            <person name="Muensterkoetter M."/>
            <person name="Nagy L.G."/>
        </authorList>
    </citation>
    <scope>NUCLEOTIDE SEQUENCE [LARGE SCALE GENOMIC DNA]</scope>
    <source>
        <strain evidence="3">28-4</strain>
    </source>
</reference>
<dbReference type="EMBL" id="KZ293478">
    <property type="protein sequence ID" value="PBK61159.1"/>
    <property type="molecule type" value="Genomic_DNA"/>
</dbReference>
<dbReference type="AlphaFoldDB" id="A0A2H3AQT9"/>
<protein>
    <submittedName>
        <fullName evidence="2">Uncharacterized protein</fullName>
    </submittedName>
</protein>
<proteinExistence type="predicted"/>
<feature type="chain" id="PRO_5013917515" evidence="1">
    <location>
        <begin position="24"/>
        <end position="92"/>
    </location>
</feature>
<dbReference type="Proteomes" id="UP000218334">
    <property type="component" value="Unassembled WGS sequence"/>
</dbReference>